<keyword evidence="3" id="KW-1003">Cell membrane</keyword>
<keyword evidence="13" id="KW-1185">Reference proteome</keyword>
<dbReference type="SMART" id="SM00382">
    <property type="entry name" value="AAA"/>
    <property type="match status" value="1"/>
</dbReference>
<dbReference type="FunFam" id="3.40.50.300:FF:000221">
    <property type="entry name" value="Multidrug ABC transporter ATP-binding protein"/>
    <property type="match status" value="1"/>
</dbReference>
<comment type="caution">
    <text evidence="12">The sequence shown here is derived from an EMBL/GenBank/DDBJ whole genome shotgun (WGS) entry which is preliminary data.</text>
</comment>
<dbReference type="PANTHER" id="PTHR43394">
    <property type="entry name" value="ATP-DEPENDENT PERMEASE MDL1, MITOCHONDRIAL"/>
    <property type="match status" value="1"/>
</dbReference>
<dbReference type="InterPro" id="IPR003593">
    <property type="entry name" value="AAA+_ATPase"/>
</dbReference>
<accession>A0A8J7L7L2</accession>
<evidence type="ECO:0000313" key="12">
    <source>
        <dbReference type="EMBL" id="MBH8562240.1"/>
    </source>
</evidence>
<evidence type="ECO:0000256" key="1">
    <source>
        <dbReference type="ARBA" id="ARBA00004651"/>
    </source>
</evidence>
<feature type="domain" description="ABC transmembrane type-1" evidence="11">
    <location>
        <begin position="37"/>
        <end position="325"/>
    </location>
</feature>
<dbReference type="GO" id="GO:0016887">
    <property type="term" value="F:ATP hydrolysis activity"/>
    <property type="evidence" value="ECO:0007669"/>
    <property type="project" value="InterPro"/>
</dbReference>
<dbReference type="InterPro" id="IPR003439">
    <property type="entry name" value="ABC_transporter-like_ATP-bd"/>
</dbReference>
<protein>
    <submittedName>
        <fullName evidence="12">ABC transporter ATP-binding protein</fullName>
    </submittedName>
</protein>
<evidence type="ECO:0000256" key="4">
    <source>
        <dbReference type="ARBA" id="ARBA00022692"/>
    </source>
</evidence>
<dbReference type="SUPFAM" id="SSF52540">
    <property type="entry name" value="P-loop containing nucleoside triphosphate hydrolases"/>
    <property type="match status" value="1"/>
</dbReference>
<feature type="transmembrane region" description="Helical" evidence="9">
    <location>
        <begin position="77"/>
        <end position="98"/>
    </location>
</feature>
<keyword evidence="7 9" id="KW-1133">Transmembrane helix</keyword>
<gene>
    <name evidence="12" type="ORF">I8748_08635</name>
</gene>
<dbReference type="GO" id="GO:0005524">
    <property type="term" value="F:ATP binding"/>
    <property type="evidence" value="ECO:0007669"/>
    <property type="project" value="UniProtKB-KW"/>
</dbReference>
<dbReference type="EMBL" id="JAECZC010000010">
    <property type="protein sequence ID" value="MBH8562240.1"/>
    <property type="molecule type" value="Genomic_DNA"/>
</dbReference>
<evidence type="ECO:0000256" key="2">
    <source>
        <dbReference type="ARBA" id="ARBA00022448"/>
    </source>
</evidence>
<keyword evidence="4 9" id="KW-0812">Transmembrane</keyword>
<dbReference type="GO" id="GO:0015421">
    <property type="term" value="F:ABC-type oligopeptide transporter activity"/>
    <property type="evidence" value="ECO:0007669"/>
    <property type="project" value="TreeGrafter"/>
</dbReference>
<keyword evidence="5" id="KW-0547">Nucleotide-binding</keyword>
<dbReference type="InterPro" id="IPR027417">
    <property type="entry name" value="P-loop_NTPase"/>
</dbReference>
<reference evidence="12 13" key="1">
    <citation type="journal article" date="2021" name="Int. J. Syst. Evol. Microbiol.">
        <title>Amazonocrinis nigriterrae gen. nov., sp. nov., Atlanticothrix silvestris gen. nov., sp. nov. and Dendronalium phyllosphericum gen. nov., sp. nov., nostocacean cyanobacteria from Brazilian environments.</title>
        <authorList>
            <person name="Alvarenga D.O."/>
            <person name="Andreote A.P.D."/>
            <person name="Branco L.H.Z."/>
            <person name="Delbaje E."/>
            <person name="Cruz R.B."/>
            <person name="Varani A.M."/>
            <person name="Fiore M.F."/>
        </authorList>
    </citation>
    <scope>NUCLEOTIDE SEQUENCE [LARGE SCALE GENOMIC DNA]</scope>
    <source>
        <strain evidence="12 13">CENA67</strain>
    </source>
</reference>
<dbReference type="PROSITE" id="PS50929">
    <property type="entry name" value="ABC_TM1F"/>
    <property type="match status" value="1"/>
</dbReference>
<dbReference type="SUPFAM" id="SSF90123">
    <property type="entry name" value="ABC transporter transmembrane region"/>
    <property type="match status" value="1"/>
</dbReference>
<dbReference type="Pfam" id="PF00005">
    <property type="entry name" value="ABC_tran"/>
    <property type="match status" value="1"/>
</dbReference>
<evidence type="ECO:0000259" key="10">
    <source>
        <dbReference type="PROSITE" id="PS50893"/>
    </source>
</evidence>
<name>A0A8J7L7L2_9NOST</name>
<dbReference type="RefSeq" id="WP_198124204.1">
    <property type="nucleotide sequence ID" value="NZ_JAECZC010000010.1"/>
</dbReference>
<evidence type="ECO:0000256" key="7">
    <source>
        <dbReference type="ARBA" id="ARBA00022989"/>
    </source>
</evidence>
<evidence type="ECO:0000256" key="3">
    <source>
        <dbReference type="ARBA" id="ARBA00022475"/>
    </source>
</evidence>
<evidence type="ECO:0000256" key="6">
    <source>
        <dbReference type="ARBA" id="ARBA00022840"/>
    </source>
</evidence>
<proteinExistence type="predicted"/>
<evidence type="ECO:0000256" key="5">
    <source>
        <dbReference type="ARBA" id="ARBA00022741"/>
    </source>
</evidence>
<dbReference type="PANTHER" id="PTHR43394:SF1">
    <property type="entry name" value="ATP-BINDING CASSETTE SUB-FAMILY B MEMBER 10, MITOCHONDRIAL"/>
    <property type="match status" value="1"/>
</dbReference>
<evidence type="ECO:0000259" key="11">
    <source>
        <dbReference type="PROSITE" id="PS50929"/>
    </source>
</evidence>
<keyword evidence="8 9" id="KW-0472">Membrane</keyword>
<evidence type="ECO:0000313" key="13">
    <source>
        <dbReference type="Proteomes" id="UP000632766"/>
    </source>
</evidence>
<dbReference type="GO" id="GO:0005886">
    <property type="term" value="C:plasma membrane"/>
    <property type="evidence" value="ECO:0007669"/>
    <property type="project" value="UniProtKB-SubCell"/>
</dbReference>
<keyword evidence="6 12" id="KW-0067">ATP-binding</keyword>
<dbReference type="InterPro" id="IPR036640">
    <property type="entry name" value="ABC1_TM_sf"/>
</dbReference>
<dbReference type="InterPro" id="IPR039421">
    <property type="entry name" value="Type_1_exporter"/>
</dbReference>
<dbReference type="PROSITE" id="PS50893">
    <property type="entry name" value="ABC_TRANSPORTER_2"/>
    <property type="match status" value="1"/>
</dbReference>
<sequence>MTPSTYKLKHKIQGALRLGRALQLVWQSSPTWTIARILLLIVQSTLPLLSLYLMKVIVDAVSTAIAAANKQAAFQQIALLIVLTGTVNLIIALCSSIAELVNTTQAEIITDYMYGIVHAKAIEVDLEYYENSQYHDTLQRAQQEAYFRPTHILNSLLQLSENTISLVAITGLLLFFHWQVAAILFVATVPGLFVRLKYADQMYHWKRKRTATQRKAYYLDWMLTNSWHAKEIRLFNLGSLFSRRFRQLRKQLYQESLAISKRSTVTALVTQTSATIAVYGSYAIIAYQTVKGTFTLGDLIMYYQAFQRGQSALQGVLGSVAGLYEDNLFLSNVHEFLDLKPRIIEPLHPLPVPRLQHKGIQFQGVSFQYPTSDRQGLKDISLTIQPGEVVALVGENGAGKTTLIKLLCRLYDPTQGSITFEGYDLRCLATTDLRRQISVIFQDYAKYYLTAKENIWFGNIDLPPDDGLIQNAAYKAGADDVISSLPNSYETILGNWFEDGEELSIGQWQKIALARAFLRDAQILVLDEPTSALDAKAEEEVFQKFRQLIKNQAAILISHRLSTVKMADHIYLMEHGRIVENGTHEELMQLGGSYAHLFEIQAKNYR</sequence>
<feature type="domain" description="ABC transporter" evidence="10">
    <location>
        <begin position="360"/>
        <end position="600"/>
    </location>
</feature>
<evidence type="ECO:0000256" key="9">
    <source>
        <dbReference type="SAM" id="Phobius"/>
    </source>
</evidence>
<dbReference type="Gene3D" id="3.40.50.300">
    <property type="entry name" value="P-loop containing nucleotide triphosphate hydrolases"/>
    <property type="match status" value="1"/>
</dbReference>
<feature type="transmembrane region" description="Helical" evidence="9">
    <location>
        <begin position="164"/>
        <end position="194"/>
    </location>
</feature>
<dbReference type="AlphaFoldDB" id="A0A8J7L7L2"/>
<organism evidence="12 13">
    <name type="scientific">Amazonocrinis nigriterrae CENA67</name>
    <dbReference type="NCBI Taxonomy" id="2794033"/>
    <lineage>
        <taxon>Bacteria</taxon>
        <taxon>Bacillati</taxon>
        <taxon>Cyanobacteriota</taxon>
        <taxon>Cyanophyceae</taxon>
        <taxon>Nostocales</taxon>
        <taxon>Nostocaceae</taxon>
        <taxon>Amazonocrinis</taxon>
        <taxon>Amazonocrinis nigriterrae</taxon>
    </lineage>
</organism>
<dbReference type="InterPro" id="IPR011527">
    <property type="entry name" value="ABC1_TM_dom"/>
</dbReference>
<comment type="subcellular location">
    <subcellularLocation>
        <location evidence="1">Cell membrane</location>
        <topology evidence="1">Multi-pass membrane protein</topology>
    </subcellularLocation>
</comment>
<keyword evidence="2" id="KW-0813">Transport</keyword>
<dbReference type="Proteomes" id="UP000632766">
    <property type="component" value="Unassembled WGS sequence"/>
</dbReference>
<evidence type="ECO:0000256" key="8">
    <source>
        <dbReference type="ARBA" id="ARBA00023136"/>
    </source>
</evidence>
<dbReference type="Gene3D" id="1.20.1560.10">
    <property type="entry name" value="ABC transporter type 1, transmembrane domain"/>
    <property type="match status" value="1"/>
</dbReference>